<keyword evidence="11" id="KW-0464">Manganese</keyword>
<dbReference type="InterPro" id="IPR036457">
    <property type="entry name" value="PPM-type-like_dom_sf"/>
</dbReference>
<dbReference type="Pfam" id="PF00481">
    <property type="entry name" value="PP2C"/>
    <property type="match status" value="1"/>
</dbReference>
<evidence type="ECO:0000256" key="10">
    <source>
        <dbReference type="ARBA" id="ARBA00023136"/>
    </source>
</evidence>
<comment type="subcellular location">
    <subcellularLocation>
        <location evidence="3">Membrane</location>
        <topology evidence="3">Peripheral membrane protein</topology>
    </subcellularLocation>
</comment>
<feature type="region of interest" description="Disordered" evidence="15">
    <location>
        <begin position="1"/>
        <end position="30"/>
    </location>
</feature>
<keyword evidence="8" id="KW-0460">Magnesium</keyword>
<keyword evidence="10" id="KW-0472">Membrane</keyword>
<comment type="caution">
    <text evidence="17">The sequence shown here is derived from an EMBL/GenBank/DDBJ whole genome shotgun (WGS) entry which is preliminary data.</text>
</comment>
<dbReference type="PANTHER" id="PTHR13832">
    <property type="entry name" value="PROTEIN PHOSPHATASE 2C"/>
    <property type="match status" value="1"/>
</dbReference>
<protein>
    <recommendedName>
        <fullName evidence="5">protein-serine/threonine phosphatase</fullName>
        <ecNumber evidence="5">3.1.3.16</ecNumber>
    </recommendedName>
</protein>
<dbReference type="PANTHER" id="PTHR13832:SF803">
    <property type="entry name" value="PROTEIN PHOSPHATASE 1G"/>
    <property type="match status" value="1"/>
</dbReference>
<dbReference type="PROSITE" id="PS01032">
    <property type="entry name" value="PPM_1"/>
    <property type="match status" value="1"/>
</dbReference>
<dbReference type="CDD" id="cd00143">
    <property type="entry name" value="PP2Cc"/>
    <property type="match status" value="1"/>
</dbReference>
<comment type="cofactor">
    <cofactor evidence="1">
        <name>Mn(2+)</name>
        <dbReference type="ChEBI" id="CHEBI:29035"/>
    </cofactor>
</comment>
<comment type="catalytic activity">
    <reaction evidence="13">
        <text>O-phospho-L-threonyl-[protein] + H2O = L-threonyl-[protein] + phosphate</text>
        <dbReference type="Rhea" id="RHEA:47004"/>
        <dbReference type="Rhea" id="RHEA-COMP:11060"/>
        <dbReference type="Rhea" id="RHEA-COMP:11605"/>
        <dbReference type="ChEBI" id="CHEBI:15377"/>
        <dbReference type="ChEBI" id="CHEBI:30013"/>
        <dbReference type="ChEBI" id="CHEBI:43474"/>
        <dbReference type="ChEBI" id="CHEBI:61977"/>
        <dbReference type="EC" id="3.1.3.16"/>
    </reaction>
</comment>
<reference evidence="17" key="1">
    <citation type="submission" date="2021-09" db="EMBL/GenBank/DDBJ databases">
        <authorList>
            <consortium name="AG Swart"/>
            <person name="Singh M."/>
            <person name="Singh A."/>
            <person name="Seah K."/>
            <person name="Emmerich C."/>
        </authorList>
    </citation>
    <scope>NUCLEOTIDE SEQUENCE</scope>
    <source>
        <strain evidence="17">ATCC30299</strain>
    </source>
</reference>
<keyword evidence="6" id="KW-0479">Metal-binding</keyword>
<name>A0AAU9IR73_9CILI</name>
<dbReference type="InterPro" id="IPR015655">
    <property type="entry name" value="PP2C"/>
</dbReference>
<accession>A0AAU9IR73</accession>
<evidence type="ECO:0000259" key="16">
    <source>
        <dbReference type="PROSITE" id="PS51746"/>
    </source>
</evidence>
<evidence type="ECO:0000256" key="15">
    <source>
        <dbReference type="SAM" id="MobiDB-lite"/>
    </source>
</evidence>
<dbReference type="GO" id="GO:0046872">
    <property type="term" value="F:metal ion binding"/>
    <property type="evidence" value="ECO:0007669"/>
    <property type="project" value="UniProtKB-KW"/>
</dbReference>
<evidence type="ECO:0000256" key="3">
    <source>
        <dbReference type="ARBA" id="ARBA00004170"/>
    </source>
</evidence>
<feature type="compositionally biased region" description="Low complexity" evidence="15">
    <location>
        <begin position="11"/>
        <end position="22"/>
    </location>
</feature>
<dbReference type="SUPFAM" id="SSF81606">
    <property type="entry name" value="PP2C-like"/>
    <property type="match status" value="1"/>
</dbReference>
<evidence type="ECO:0000256" key="6">
    <source>
        <dbReference type="ARBA" id="ARBA00022723"/>
    </source>
</evidence>
<gene>
    <name evidence="17" type="ORF">BSTOLATCC_MIC9515</name>
</gene>
<evidence type="ECO:0000256" key="14">
    <source>
        <dbReference type="RuleBase" id="RU003465"/>
    </source>
</evidence>
<keyword evidence="7 14" id="KW-0378">Hydrolase</keyword>
<evidence type="ECO:0000256" key="4">
    <source>
        <dbReference type="ARBA" id="ARBA00006702"/>
    </source>
</evidence>
<organism evidence="17 18">
    <name type="scientific">Blepharisma stoltei</name>
    <dbReference type="NCBI Taxonomy" id="1481888"/>
    <lineage>
        <taxon>Eukaryota</taxon>
        <taxon>Sar</taxon>
        <taxon>Alveolata</taxon>
        <taxon>Ciliophora</taxon>
        <taxon>Postciliodesmatophora</taxon>
        <taxon>Heterotrichea</taxon>
        <taxon>Heterotrichida</taxon>
        <taxon>Blepharismidae</taxon>
        <taxon>Blepharisma</taxon>
    </lineage>
</organism>
<sequence length="390" mass="42925">MKSKKLLAAGTSSRQQYRSSSTDLTPLPGIEKCGHSTPACLRNLSQKRLSPNNGKTSTKSTVKFSFLAQEVLNNSLEIPKECPKTLKPSSISRASCGKVLAYAANTDKGLRRKKNEDRIMIIASFSEPQNKMHEAAWPNCSYFGIFDGHGGDGCSSFLRDKLHQFIIESHFFPSFPHKAIKEALEKAENEFMKISKETNDKSGSCAVIALIVGQVCYIANIGDSRALMSGLSGKHVYSLTTDHKPADPQEQTRIFQAGGLVYSTTSWNRSKVYRVLPGKLSVSRTIGDADAKNIEMGGNPSVVISTPEIRKFEIKPEYDFIMLGSDGIFDTMTNRDVVDKAWESIDGLNGELTQTKCAKAVEGVILESFKRQTRDNVSAVIIALRTLIQN</sequence>
<dbReference type="Gene3D" id="3.60.40.10">
    <property type="entry name" value="PPM-type phosphatase domain"/>
    <property type="match status" value="1"/>
</dbReference>
<feature type="domain" description="PPM-type phosphatase" evidence="16">
    <location>
        <begin position="101"/>
        <end position="384"/>
    </location>
</feature>
<dbReference type="GO" id="GO:0016020">
    <property type="term" value="C:membrane"/>
    <property type="evidence" value="ECO:0007669"/>
    <property type="project" value="UniProtKB-SubCell"/>
</dbReference>
<comment type="cofactor">
    <cofactor evidence="2">
        <name>Mg(2+)</name>
        <dbReference type="ChEBI" id="CHEBI:18420"/>
    </cofactor>
</comment>
<evidence type="ECO:0000313" key="17">
    <source>
        <dbReference type="EMBL" id="CAG9313710.1"/>
    </source>
</evidence>
<dbReference type="GO" id="GO:0004722">
    <property type="term" value="F:protein serine/threonine phosphatase activity"/>
    <property type="evidence" value="ECO:0007669"/>
    <property type="project" value="UniProtKB-EC"/>
</dbReference>
<proteinExistence type="inferred from homology"/>
<dbReference type="EC" id="3.1.3.16" evidence="5"/>
<evidence type="ECO:0000256" key="7">
    <source>
        <dbReference type="ARBA" id="ARBA00022801"/>
    </source>
</evidence>
<evidence type="ECO:0000256" key="9">
    <source>
        <dbReference type="ARBA" id="ARBA00022912"/>
    </source>
</evidence>
<evidence type="ECO:0000256" key="5">
    <source>
        <dbReference type="ARBA" id="ARBA00013081"/>
    </source>
</evidence>
<comment type="similarity">
    <text evidence="4 14">Belongs to the PP2C family.</text>
</comment>
<evidence type="ECO:0000256" key="11">
    <source>
        <dbReference type="ARBA" id="ARBA00023211"/>
    </source>
</evidence>
<evidence type="ECO:0000256" key="1">
    <source>
        <dbReference type="ARBA" id="ARBA00001936"/>
    </source>
</evidence>
<dbReference type="PROSITE" id="PS51746">
    <property type="entry name" value="PPM_2"/>
    <property type="match status" value="1"/>
</dbReference>
<dbReference type="InterPro" id="IPR001932">
    <property type="entry name" value="PPM-type_phosphatase-like_dom"/>
</dbReference>
<evidence type="ECO:0000256" key="2">
    <source>
        <dbReference type="ARBA" id="ARBA00001946"/>
    </source>
</evidence>
<evidence type="ECO:0000256" key="8">
    <source>
        <dbReference type="ARBA" id="ARBA00022842"/>
    </source>
</evidence>
<dbReference type="SMART" id="SM00332">
    <property type="entry name" value="PP2Cc"/>
    <property type="match status" value="1"/>
</dbReference>
<evidence type="ECO:0000256" key="13">
    <source>
        <dbReference type="ARBA" id="ARBA00048336"/>
    </source>
</evidence>
<evidence type="ECO:0000256" key="12">
    <source>
        <dbReference type="ARBA" id="ARBA00047761"/>
    </source>
</evidence>
<dbReference type="Proteomes" id="UP001162131">
    <property type="component" value="Unassembled WGS sequence"/>
</dbReference>
<dbReference type="InterPro" id="IPR000222">
    <property type="entry name" value="PP2C_BS"/>
</dbReference>
<evidence type="ECO:0000313" key="18">
    <source>
        <dbReference type="Proteomes" id="UP001162131"/>
    </source>
</evidence>
<keyword evidence="18" id="KW-1185">Reference proteome</keyword>
<comment type="catalytic activity">
    <reaction evidence="12">
        <text>O-phospho-L-seryl-[protein] + H2O = L-seryl-[protein] + phosphate</text>
        <dbReference type="Rhea" id="RHEA:20629"/>
        <dbReference type="Rhea" id="RHEA-COMP:9863"/>
        <dbReference type="Rhea" id="RHEA-COMP:11604"/>
        <dbReference type="ChEBI" id="CHEBI:15377"/>
        <dbReference type="ChEBI" id="CHEBI:29999"/>
        <dbReference type="ChEBI" id="CHEBI:43474"/>
        <dbReference type="ChEBI" id="CHEBI:83421"/>
        <dbReference type="EC" id="3.1.3.16"/>
    </reaction>
</comment>
<dbReference type="AlphaFoldDB" id="A0AAU9IR73"/>
<keyword evidence="9 14" id="KW-0904">Protein phosphatase</keyword>
<dbReference type="EMBL" id="CAJZBQ010000011">
    <property type="protein sequence ID" value="CAG9313710.1"/>
    <property type="molecule type" value="Genomic_DNA"/>
</dbReference>